<dbReference type="InterPro" id="IPR000210">
    <property type="entry name" value="BTB/POZ_dom"/>
</dbReference>
<protein>
    <recommendedName>
        <fullName evidence="1">BTB domain-containing protein</fullName>
    </recommendedName>
</protein>
<dbReference type="Gene3D" id="3.30.710.10">
    <property type="entry name" value="Potassium Channel Kv1.1, Chain A"/>
    <property type="match status" value="1"/>
</dbReference>
<dbReference type="STRING" id="947166.A0A1D1VF56"/>
<feature type="domain" description="BTB" evidence="1">
    <location>
        <begin position="37"/>
        <end position="102"/>
    </location>
</feature>
<comment type="caution">
    <text evidence="2">The sequence shown here is derived from an EMBL/GenBank/DDBJ whole genome shotgun (WGS) entry which is preliminary data.</text>
</comment>
<dbReference type="CDD" id="cd18186">
    <property type="entry name" value="BTB_POZ_ZBTB_KLHL-like"/>
    <property type="match status" value="1"/>
</dbReference>
<dbReference type="Gene3D" id="6.10.250.3030">
    <property type="match status" value="1"/>
</dbReference>
<keyword evidence="3" id="KW-1185">Reference proteome</keyword>
<organism evidence="2 3">
    <name type="scientific">Ramazzottius varieornatus</name>
    <name type="common">Water bear</name>
    <name type="synonym">Tardigrade</name>
    <dbReference type="NCBI Taxonomy" id="947166"/>
    <lineage>
        <taxon>Eukaryota</taxon>
        <taxon>Metazoa</taxon>
        <taxon>Ecdysozoa</taxon>
        <taxon>Tardigrada</taxon>
        <taxon>Eutardigrada</taxon>
        <taxon>Parachela</taxon>
        <taxon>Hypsibioidea</taxon>
        <taxon>Ramazzottiidae</taxon>
        <taxon>Ramazzottius</taxon>
    </lineage>
</organism>
<dbReference type="AlphaFoldDB" id="A0A1D1VF56"/>
<dbReference type="OrthoDB" id="10249567at2759"/>
<gene>
    <name evidence="2" type="primary">RvY_11145-1</name>
    <name evidence="2" type="synonym">RvY_11145.1</name>
    <name evidence="2" type="ORF">RvY_11145</name>
</gene>
<dbReference type="PANTHER" id="PTHR24413">
    <property type="entry name" value="SPECKLE-TYPE POZ PROTEIN"/>
    <property type="match status" value="1"/>
</dbReference>
<accession>A0A1D1VF56</accession>
<name>A0A1D1VF56_RAMVA</name>
<evidence type="ECO:0000313" key="2">
    <source>
        <dbReference type="EMBL" id="GAV00270.1"/>
    </source>
</evidence>
<dbReference type="PROSITE" id="PS50097">
    <property type="entry name" value="BTB"/>
    <property type="match status" value="1"/>
</dbReference>
<evidence type="ECO:0000259" key="1">
    <source>
        <dbReference type="PROSITE" id="PS50097"/>
    </source>
</evidence>
<dbReference type="EMBL" id="BDGG01000006">
    <property type="protein sequence ID" value="GAV00270.1"/>
    <property type="molecule type" value="Genomic_DNA"/>
</dbReference>
<proteinExistence type="predicted"/>
<dbReference type="InterPro" id="IPR011333">
    <property type="entry name" value="SKP1/BTB/POZ_sf"/>
</dbReference>
<dbReference type="Pfam" id="PF00651">
    <property type="entry name" value="BTB"/>
    <property type="match status" value="1"/>
</dbReference>
<reference evidence="2 3" key="1">
    <citation type="journal article" date="2016" name="Nat. Commun.">
        <title>Extremotolerant tardigrade genome and improved radiotolerance of human cultured cells by tardigrade-unique protein.</title>
        <authorList>
            <person name="Hashimoto T."/>
            <person name="Horikawa D.D."/>
            <person name="Saito Y."/>
            <person name="Kuwahara H."/>
            <person name="Kozuka-Hata H."/>
            <person name="Shin-I T."/>
            <person name="Minakuchi Y."/>
            <person name="Ohishi K."/>
            <person name="Motoyama A."/>
            <person name="Aizu T."/>
            <person name="Enomoto A."/>
            <person name="Kondo K."/>
            <person name="Tanaka S."/>
            <person name="Hara Y."/>
            <person name="Koshikawa S."/>
            <person name="Sagara H."/>
            <person name="Miura T."/>
            <person name="Yokobori S."/>
            <person name="Miyagawa K."/>
            <person name="Suzuki Y."/>
            <person name="Kubo T."/>
            <person name="Oyama M."/>
            <person name="Kohara Y."/>
            <person name="Fujiyama A."/>
            <person name="Arakawa K."/>
            <person name="Katayama T."/>
            <person name="Toyoda A."/>
            <person name="Kunieda T."/>
        </authorList>
    </citation>
    <scope>NUCLEOTIDE SEQUENCE [LARGE SCALE GENOMIC DNA]</scope>
    <source>
        <strain evidence="2 3">YOKOZUNA-1</strain>
    </source>
</reference>
<dbReference type="SMART" id="SM00225">
    <property type="entry name" value="BTB"/>
    <property type="match status" value="1"/>
</dbReference>
<dbReference type="Proteomes" id="UP000186922">
    <property type="component" value="Unassembled WGS sequence"/>
</dbReference>
<sequence>MGNGHSAPAAEEKKSTVVADASRDNFVRRLYDSDVGRDFILVSSEGEKRPVHKLILSVASPVFHRTYLSNLEECMTGRCVLKDITSATLEKLLRYAYYGSLEGLSKENAKDVLIAADKYELLEMKEACEDVLIKDIVTNNVSKLLFLSDRVSAEALKRTAVEYIAANAGRPSEVLNNIVNNDVELNSTLYSR</sequence>
<dbReference type="SUPFAM" id="SSF54695">
    <property type="entry name" value="POZ domain"/>
    <property type="match status" value="1"/>
</dbReference>
<evidence type="ECO:0000313" key="3">
    <source>
        <dbReference type="Proteomes" id="UP000186922"/>
    </source>
</evidence>